<evidence type="ECO:0000313" key="2">
    <source>
        <dbReference type="EMBL" id="BBY77361.1"/>
    </source>
</evidence>
<accession>A0A375YLW2</accession>
<evidence type="ECO:0000256" key="1">
    <source>
        <dbReference type="SAM" id="Phobius"/>
    </source>
</evidence>
<dbReference type="EMBL" id="UEGS01000001">
    <property type="protein sequence ID" value="SRX82126.1"/>
    <property type="molecule type" value="Genomic_DNA"/>
</dbReference>
<feature type="transmembrane region" description="Helical" evidence="1">
    <location>
        <begin position="6"/>
        <end position="25"/>
    </location>
</feature>
<evidence type="ECO:0000313" key="3">
    <source>
        <dbReference type="EMBL" id="SRX82126.1"/>
    </source>
</evidence>
<dbReference type="STRING" id="39692.BST38_12660"/>
<dbReference type="RefSeq" id="WP_083143652.1">
    <property type="nucleotide sequence ID" value="NZ_AP022598.1"/>
</dbReference>
<keyword evidence="4" id="KW-1185">Reference proteome</keyword>
<reference evidence="2 5" key="2">
    <citation type="journal article" date="2019" name="Emerg. Microbes Infect.">
        <title>Comprehensive subspecies identification of 175 nontuberculous mycobacteria species based on 7547 genomic profiles.</title>
        <authorList>
            <person name="Matsumoto Y."/>
            <person name="Kinjo T."/>
            <person name="Motooka D."/>
            <person name="Nabeya D."/>
            <person name="Jung N."/>
            <person name="Uechi K."/>
            <person name="Horii T."/>
            <person name="Iida T."/>
            <person name="Fujita J."/>
            <person name="Nakamura S."/>
        </authorList>
    </citation>
    <scope>NUCLEOTIDE SEQUENCE [LARGE SCALE GENOMIC DNA]</scope>
    <source>
        <strain evidence="2 5">JCM 6367</strain>
    </source>
</reference>
<dbReference type="Proteomes" id="UP000252008">
    <property type="component" value="Unassembled WGS sequence"/>
</dbReference>
<name>A0A375YLW2_MYCPF</name>
<evidence type="ECO:0008006" key="6">
    <source>
        <dbReference type="Google" id="ProtNLM"/>
    </source>
</evidence>
<reference evidence="3 4" key="1">
    <citation type="submission" date="2018-05" db="EMBL/GenBank/DDBJ databases">
        <authorList>
            <consortium name="IHU Genomes"/>
        </authorList>
    </citation>
    <scope>NUCLEOTIDE SEQUENCE [LARGE SCALE GENOMIC DNA]</scope>
    <source>
        <strain evidence="3 4">P7335</strain>
    </source>
</reference>
<reference evidence="2" key="3">
    <citation type="submission" date="2020-02" db="EMBL/GenBank/DDBJ databases">
        <authorList>
            <person name="Matsumoto Y."/>
            <person name="Motooka D."/>
            <person name="Nakamura S."/>
        </authorList>
    </citation>
    <scope>NUCLEOTIDE SEQUENCE</scope>
    <source>
        <strain evidence="2">JCM 6367</strain>
    </source>
</reference>
<keyword evidence="1" id="KW-0812">Transmembrane</keyword>
<sequence length="187" mass="21137">MPNWIWILVAIAVVIVIAAVAFIATRGRRDSDRLKQRFGPEYDRTVSEAGDERAAEKELIARERKRDKLDIRPLSPAALDGFANRWRAVQTAFVDHPSSAVGEADLLVTEVMRERGYPVDDFDRRAADISVDHPTVVADYRAAHDIHLAQQKGDVGTEQQRQAFVHYRALFTKLLESEKDNSQEARA</sequence>
<organism evidence="3 4">
    <name type="scientific">Mycolicibacterium parafortuitum</name>
    <name type="common">Mycobacterium parafortuitum</name>
    <dbReference type="NCBI Taxonomy" id="39692"/>
    <lineage>
        <taxon>Bacteria</taxon>
        <taxon>Bacillati</taxon>
        <taxon>Actinomycetota</taxon>
        <taxon>Actinomycetes</taxon>
        <taxon>Mycobacteriales</taxon>
        <taxon>Mycobacteriaceae</taxon>
        <taxon>Mycolicibacterium</taxon>
    </lineage>
</organism>
<dbReference type="EMBL" id="AP022598">
    <property type="protein sequence ID" value="BBY77361.1"/>
    <property type="molecule type" value="Genomic_DNA"/>
</dbReference>
<keyword evidence="1" id="KW-0472">Membrane</keyword>
<evidence type="ECO:0000313" key="5">
    <source>
        <dbReference type="Proteomes" id="UP000466554"/>
    </source>
</evidence>
<protein>
    <recommendedName>
        <fullName evidence="6">Secreted protein</fullName>
    </recommendedName>
</protein>
<gene>
    <name evidence="3" type="ORF">MPP7335_03884</name>
    <name evidence="2" type="ORF">MPRF_42600</name>
</gene>
<dbReference type="AlphaFoldDB" id="A0A375YLW2"/>
<evidence type="ECO:0000313" key="4">
    <source>
        <dbReference type="Proteomes" id="UP000252008"/>
    </source>
</evidence>
<proteinExistence type="predicted"/>
<keyword evidence="1" id="KW-1133">Transmembrane helix</keyword>
<dbReference type="Proteomes" id="UP000466554">
    <property type="component" value="Chromosome"/>
</dbReference>